<dbReference type="NCBIfam" id="NF002208">
    <property type="entry name" value="PRK01099.1-3"/>
    <property type="match status" value="1"/>
</dbReference>
<dbReference type="HAMAP" id="MF_00192">
    <property type="entry name" value="RNApol_arch_Rpo6"/>
    <property type="match status" value="1"/>
</dbReference>
<dbReference type="SUPFAM" id="SSF63562">
    <property type="entry name" value="RPB6/omega subunit-like"/>
    <property type="match status" value="1"/>
</dbReference>
<dbReference type="GO" id="GO:0003677">
    <property type="term" value="F:DNA binding"/>
    <property type="evidence" value="ECO:0007669"/>
    <property type="project" value="InterPro"/>
</dbReference>
<dbReference type="PANTHER" id="PTHR47227">
    <property type="entry name" value="DNA-DIRECTED RNA POLYMERASE SUBUNIT K"/>
    <property type="match status" value="1"/>
</dbReference>
<dbReference type="GO" id="GO:0042797">
    <property type="term" value="P:tRNA transcription by RNA polymerase III"/>
    <property type="evidence" value="ECO:0007669"/>
    <property type="project" value="TreeGrafter"/>
</dbReference>
<dbReference type="InterPro" id="IPR006110">
    <property type="entry name" value="Pol_omega/Rpo6/RPB6"/>
</dbReference>
<dbReference type="SMART" id="SM01409">
    <property type="entry name" value="RNA_pol_Rpb6"/>
    <property type="match status" value="1"/>
</dbReference>
<dbReference type="InterPro" id="IPR006111">
    <property type="entry name" value="Rpo6/Rpb6"/>
</dbReference>
<dbReference type="InterPro" id="IPR020708">
    <property type="entry name" value="DNA-dir_RNA_polK_14-18kDa_CS"/>
</dbReference>
<keyword evidence="3" id="KW-0548">Nucleotidyltransferase</keyword>
<dbReference type="GO" id="GO:0006366">
    <property type="term" value="P:transcription by RNA polymerase II"/>
    <property type="evidence" value="ECO:0007669"/>
    <property type="project" value="TreeGrafter"/>
</dbReference>
<dbReference type="Pfam" id="PF01192">
    <property type="entry name" value="RNA_pol_Rpb6"/>
    <property type="match status" value="1"/>
</dbReference>
<reference evidence="3" key="2">
    <citation type="journal article" date="2014" name="ISME J.">
        <title>Microbial stratification in low pH oxic and suboxic macroscopic growths along an acid mine drainage.</title>
        <authorList>
            <person name="Mendez-Garcia C."/>
            <person name="Mesa V."/>
            <person name="Sprenger R.R."/>
            <person name="Richter M."/>
            <person name="Diez M.S."/>
            <person name="Solano J."/>
            <person name="Bargiela R."/>
            <person name="Golyshina O.V."/>
            <person name="Manteca A."/>
            <person name="Ramos J.L."/>
            <person name="Gallego J.R."/>
            <person name="Llorente I."/>
            <person name="Martins Dos Santos V.A."/>
            <person name="Jensen O.N."/>
            <person name="Pelaez A.I."/>
            <person name="Sanchez J."/>
            <person name="Ferrer M."/>
        </authorList>
    </citation>
    <scope>NUCLEOTIDE SEQUENCE</scope>
</reference>
<gene>
    <name evidence="3" type="ORF">B1B_04419</name>
</gene>
<dbReference type="EC" id="2.7.7.6" evidence="3"/>
<evidence type="ECO:0000256" key="1">
    <source>
        <dbReference type="ARBA" id="ARBA00022478"/>
    </source>
</evidence>
<keyword evidence="3" id="KW-0808">Transferase</keyword>
<dbReference type="EMBL" id="AUZY01002763">
    <property type="protein sequence ID" value="EQD71504.1"/>
    <property type="molecule type" value="Genomic_DNA"/>
</dbReference>
<dbReference type="PANTHER" id="PTHR47227:SF5">
    <property type="entry name" value="DNA-DIRECTED RNA POLYMERASES I, II, AND III SUBUNIT RPABC2"/>
    <property type="match status" value="1"/>
</dbReference>
<dbReference type="Gene3D" id="3.90.940.10">
    <property type="match status" value="1"/>
</dbReference>
<reference evidence="3" key="1">
    <citation type="submission" date="2013-08" db="EMBL/GenBank/DDBJ databases">
        <authorList>
            <person name="Mendez C."/>
            <person name="Richter M."/>
            <person name="Ferrer M."/>
            <person name="Sanchez J."/>
        </authorList>
    </citation>
    <scope>NUCLEOTIDE SEQUENCE</scope>
</reference>
<dbReference type="GO" id="GO:0003899">
    <property type="term" value="F:DNA-directed RNA polymerase activity"/>
    <property type="evidence" value="ECO:0007669"/>
    <property type="project" value="UniProtKB-EC"/>
</dbReference>
<protein>
    <submittedName>
        <fullName evidence="3">RNA polymerase Rpb6</fullName>
        <ecNumber evidence="3">2.7.7.6</ecNumber>
    </submittedName>
</protein>
<dbReference type="GO" id="GO:0006360">
    <property type="term" value="P:transcription by RNA polymerase I"/>
    <property type="evidence" value="ECO:0007669"/>
    <property type="project" value="TreeGrafter"/>
</dbReference>
<dbReference type="InterPro" id="IPR036161">
    <property type="entry name" value="RPB6/omega-like_sf"/>
</dbReference>
<dbReference type="GO" id="GO:0000428">
    <property type="term" value="C:DNA-directed RNA polymerase complex"/>
    <property type="evidence" value="ECO:0007669"/>
    <property type="project" value="UniProtKB-KW"/>
</dbReference>
<sequence>MLSRLAQVDEHLMAATPVAALGDAVVTTGVPASPKGPADFTRFERARILGARALQISLGAPILIELPPSMIDPVEIAEREFAADVIPITVRAGPLHA</sequence>
<organism evidence="3">
    <name type="scientific">mine drainage metagenome</name>
    <dbReference type="NCBI Taxonomy" id="410659"/>
    <lineage>
        <taxon>unclassified sequences</taxon>
        <taxon>metagenomes</taxon>
        <taxon>ecological metagenomes</taxon>
    </lineage>
</organism>
<name>T1CSI3_9ZZZZ</name>
<dbReference type="PROSITE" id="PS01111">
    <property type="entry name" value="RNA_POL_K_14KD"/>
    <property type="match status" value="1"/>
</dbReference>
<keyword evidence="2" id="KW-0804">Transcription</keyword>
<proteinExistence type="inferred from homology"/>
<comment type="caution">
    <text evidence="3">The sequence shown here is derived from an EMBL/GenBank/DDBJ whole genome shotgun (WGS) entry which is preliminary data.</text>
</comment>
<evidence type="ECO:0000313" key="3">
    <source>
        <dbReference type="EMBL" id="EQD71504.1"/>
    </source>
</evidence>
<accession>T1CSI3</accession>
<dbReference type="AlphaFoldDB" id="T1CSI3"/>
<evidence type="ECO:0000256" key="2">
    <source>
        <dbReference type="ARBA" id="ARBA00023163"/>
    </source>
</evidence>
<keyword evidence="1" id="KW-0240">DNA-directed RNA polymerase</keyword>